<keyword evidence="1" id="KW-0663">Pyridoxal phosphate</keyword>
<dbReference type="SUPFAM" id="SSF53383">
    <property type="entry name" value="PLP-dependent transferases"/>
    <property type="match status" value="1"/>
</dbReference>
<accession>A0A5N0TEX1</accession>
<dbReference type="PANTHER" id="PTHR43586">
    <property type="entry name" value="CYSTEINE DESULFURASE"/>
    <property type="match status" value="1"/>
</dbReference>
<dbReference type="NCBIfam" id="TIGR01976">
    <property type="entry name" value="am_tr_V_VC1184"/>
    <property type="match status" value="1"/>
</dbReference>
<keyword evidence="4" id="KW-1185">Reference proteome</keyword>
<name>A0A5N0TEX1_9GAMM</name>
<comment type="caution">
    <text evidence="3">The sequence shown here is derived from an EMBL/GenBank/DDBJ whole genome shotgun (WGS) entry which is preliminary data.</text>
</comment>
<dbReference type="InterPro" id="IPR000192">
    <property type="entry name" value="Aminotrans_V_dom"/>
</dbReference>
<evidence type="ECO:0000259" key="2">
    <source>
        <dbReference type="Pfam" id="PF00266"/>
    </source>
</evidence>
<protein>
    <submittedName>
        <fullName evidence="3">Cysteine desulfurase-like protein</fullName>
    </submittedName>
</protein>
<dbReference type="AlphaFoldDB" id="A0A5N0TEX1"/>
<dbReference type="PANTHER" id="PTHR43586:SF21">
    <property type="entry name" value="PYRIDOXAL PHOSPHATE (PLP)-DEPENDENT ASPARTATE AMINOTRANSFERASE SUPERFAMILY"/>
    <property type="match status" value="1"/>
</dbReference>
<evidence type="ECO:0000313" key="3">
    <source>
        <dbReference type="EMBL" id="KAA9133602.1"/>
    </source>
</evidence>
<evidence type="ECO:0000313" key="4">
    <source>
        <dbReference type="Proteomes" id="UP000325372"/>
    </source>
</evidence>
<dbReference type="Gene3D" id="3.40.640.10">
    <property type="entry name" value="Type I PLP-dependent aspartate aminotransferase-like (Major domain)"/>
    <property type="match status" value="1"/>
</dbReference>
<dbReference type="Gene3D" id="3.90.1150.10">
    <property type="entry name" value="Aspartate Aminotransferase, domain 1"/>
    <property type="match status" value="1"/>
</dbReference>
<dbReference type="InterPro" id="IPR015422">
    <property type="entry name" value="PyrdxlP-dep_Trfase_small"/>
</dbReference>
<reference evidence="3 4" key="1">
    <citation type="submission" date="2019-09" db="EMBL/GenBank/DDBJ databases">
        <title>Wenzhouxiangella sp. Genome sequencing and assembly.</title>
        <authorList>
            <person name="Zhang R."/>
        </authorList>
    </citation>
    <scope>NUCLEOTIDE SEQUENCE [LARGE SCALE GENOMIC DNA]</scope>
    <source>
        <strain evidence="3 4">W260</strain>
    </source>
</reference>
<dbReference type="Proteomes" id="UP000325372">
    <property type="component" value="Unassembled WGS sequence"/>
</dbReference>
<proteinExistence type="predicted"/>
<dbReference type="InterPro" id="IPR015424">
    <property type="entry name" value="PyrdxlP-dep_Trfase"/>
</dbReference>
<evidence type="ECO:0000256" key="1">
    <source>
        <dbReference type="ARBA" id="ARBA00022898"/>
    </source>
</evidence>
<feature type="domain" description="Aminotransferase class V" evidence="2">
    <location>
        <begin position="24"/>
        <end position="403"/>
    </location>
</feature>
<dbReference type="InterPro" id="IPR011340">
    <property type="entry name" value="Cys_dSase-rel"/>
</dbReference>
<sequence length="420" mass="45750">MDLDAVRGQFPALGDEAHSPPLILDGPGGAQVPRQVADAIADYLLQGTANLGGAFSTSINTGRLVATARRAAADLLGAGDDEIVFGPNATSLLFSASRALSREWQAGDNVVITALDHEANISPWRLAARDRDVEVRQARVNRADGTLDIDHLFSLLDARTRMVALTAASNVTGSMVDVKRVCQHVRERSDALTCIDAVHYAPHGSVNVERLGCDLLVTSAYKYFGPHIGVLFGRREVLAGQTPYKVAPAKDVNPNRWETGTQNFEGMAGFVATIDYLAGLGHQYDAPGADRRELLETAFERIGCHELALTKRFLQLAAQRPSIRVHGITDPARAHQRTPTFALTMDRASPRELATWLGEHDVRIGDGNFYAPSLYKQLKVAADTGVLRAGFMHYHRLDEVDRFFRVLDTHPSLANGSSPR</sequence>
<dbReference type="EMBL" id="VYXP01000002">
    <property type="protein sequence ID" value="KAA9133602.1"/>
    <property type="molecule type" value="Genomic_DNA"/>
</dbReference>
<dbReference type="InterPro" id="IPR015421">
    <property type="entry name" value="PyrdxlP-dep_Trfase_major"/>
</dbReference>
<organism evidence="3 4">
    <name type="scientific">Marinihelvus fidelis</name>
    <dbReference type="NCBI Taxonomy" id="2613842"/>
    <lineage>
        <taxon>Bacteria</taxon>
        <taxon>Pseudomonadati</taxon>
        <taxon>Pseudomonadota</taxon>
        <taxon>Gammaproteobacteria</taxon>
        <taxon>Chromatiales</taxon>
        <taxon>Wenzhouxiangellaceae</taxon>
        <taxon>Marinihelvus</taxon>
    </lineage>
</organism>
<gene>
    <name evidence="3" type="ORF">F3N42_04040</name>
</gene>
<dbReference type="Pfam" id="PF00266">
    <property type="entry name" value="Aminotran_5"/>
    <property type="match status" value="1"/>
</dbReference>